<dbReference type="InterPro" id="IPR009959">
    <property type="entry name" value="Cyclase_SnoaL-like"/>
</dbReference>
<dbReference type="InterPro" id="IPR032710">
    <property type="entry name" value="NTF2-like_dom_sf"/>
</dbReference>
<dbReference type="HOGENOM" id="CLU_103411_0_0_1"/>
<dbReference type="GO" id="GO:0030638">
    <property type="term" value="P:polyketide metabolic process"/>
    <property type="evidence" value="ECO:0007669"/>
    <property type="project" value="InterPro"/>
</dbReference>
<organism evidence="1 2">
    <name type="scientific">Exophiala sideris</name>
    <dbReference type="NCBI Taxonomy" id="1016849"/>
    <lineage>
        <taxon>Eukaryota</taxon>
        <taxon>Fungi</taxon>
        <taxon>Dikarya</taxon>
        <taxon>Ascomycota</taxon>
        <taxon>Pezizomycotina</taxon>
        <taxon>Eurotiomycetes</taxon>
        <taxon>Chaetothyriomycetidae</taxon>
        <taxon>Chaetothyriales</taxon>
        <taxon>Herpotrichiellaceae</taxon>
        <taxon>Exophiala</taxon>
    </lineage>
</organism>
<dbReference type="STRING" id="1016849.A0A0D1WGF5"/>
<dbReference type="Gene3D" id="3.10.450.50">
    <property type="match status" value="1"/>
</dbReference>
<accession>A0A0D1WGF5</accession>
<evidence type="ECO:0000313" key="1">
    <source>
        <dbReference type="EMBL" id="KIV87855.1"/>
    </source>
</evidence>
<proteinExistence type="predicted"/>
<protein>
    <recommendedName>
        <fullName evidence="3">SnoaL-like domain-containing protein</fullName>
    </recommendedName>
</protein>
<dbReference type="OrthoDB" id="2830113at2759"/>
<gene>
    <name evidence="1" type="ORF">PV11_03373</name>
</gene>
<evidence type="ECO:0000313" key="2">
    <source>
        <dbReference type="Proteomes" id="UP000053599"/>
    </source>
</evidence>
<dbReference type="EMBL" id="KN846951">
    <property type="protein sequence ID" value="KIV87855.1"/>
    <property type="molecule type" value="Genomic_DNA"/>
</dbReference>
<sequence>MPTGDNMDLREQYHAYISRINSSQSDSSGLSEFVNDSVVHNDSAPMSVDEYAKIISDSQRDLPGLFFEVDMLVVEDDTSQEAKKGDGSVAAIIQLTYNPTPTTKDTFREHVFYRLEGGKISRVWSLLDGAGLKWKETRNA</sequence>
<reference evidence="1 2" key="1">
    <citation type="submission" date="2015-01" db="EMBL/GenBank/DDBJ databases">
        <title>The Genome Sequence of Exophiala sideris CBS121828.</title>
        <authorList>
            <consortium name="The Broad Institute Genomics Platform"/>
            <person name="Cuomo C."/>
            <person name="de Hoog S."/>
            <person name="Gorbushina A."/>
            <person name="Stielow B."/>
            <person name="Teixiera M."/>
            <person name="Abouelleil A."/>
            <person name="Chapman S.B."/>
            <person name="Priest M."/>
            <person name="Young S.K."/>
            <person name="Wortman J."/>
            <person name="Nusbaum C."/>
            <person name="Birren B."/>
        </authorList>
    </citation>
    <scope>NUCLEOTIDE SEQUENCE [LARGE SCALE GENOMIC DNA]</scope>
    <source>
        <strain evidence="1 2">CBS 121828</strain>
    </source>
</reference>
<dbReference type="Proteomes" id="UP000053599">
    <property type="component" value="Unassembled WGS sequence"/>
</dbReference>
<dbReference type="SUPFAM" id="SSF54427">
    <property type="entry name" value="NTF2-like"/>
    <property type="match status" value="1"/>
</dbReference>
<dbReference type="Pfam" id="PF07366">
    <property type="entry name" value="SnoaL"/>
    <property type="match status" value="1"/>
</dbReference>
<evidence type="ECO:0008006" key="3">
    <source>
        <dbReference type="Google" id="ProtNLM"/>
    </source>
</evidence>
<dbReference type="AlphaFoldDB" id="A0A0D1WGF5"/>
<name>A0A0D1WGF5_9EURO</name>